<organism evidence="1 2">
    <name type="scientific">Niastella vici</name>
    <dbReference type="NCBI Taxonomy" id="1703345"/>
    <lineage>
        <taxon>Bacteria</taxon>
        <taxon>Pseudomonadati</taxon>
        <taxon>Bacteroidota</taxon>
        <taxon>Chitinophagia</taxon>
        <taxon>Chitinophagales</taxon>
        <taxon>Chitinophagaceae</taxon>
        <taxon>Niastella</taxon>
    </lineage>
</organism>
<protein>
    <submittedName>
        <fullName evidence="1">Uncharacterized protein</fullName>
    </submittedName>
</protein>
<sequence length="61" mass="6917">MYSAAIHQHNQVFHDFITPNIAIALQNLHPVGISADFTYYLRQVQAGWCRIVPFGFAQGNQ</sequence>
<accession>A0A1V9G482</accession>
<reference evidence="1 2" key="1">
    <citation type="submission" date="2016-03" db="EMBL/GenBank/DDBJ databases">
        <title>Niastella vici sp. nov., isolated from farmland soil.</title>
        <authorList>
            <person name="Chen L."/>
            <person name="Wang D."/>
            <person name="Yang S."/>
            <person name="Wang G."/>
        </authorList>
    </citation>
    <scope>NUCLEOTIDE SEQUENCE [LARGE SCALE GENOMIC DNA]</scope>
    <source>
        <strain evidence="1 2">DJ57</strain>
    </source>
</reference>
<dbReference type="Proteomes" id="UP000192796">
    <property type="component" value="Unassembled WGS sequence"/>
</dbReference>
<evidence type="ECO:0000313" key="2">
    <source>
        <dbReference type="Proteomes" id="UP000192796"/>
    </source>
</evidence>
<dbReference type="EMBL" id="LVYD01000024">
    <property type="protein sequence ID" value="OQP65397.1"/>
    <property type="molecule type" value="Genomic_DNA"/>
</dbReference>
<keyword evidence="2" id="KW-1185">Reference proteome</keyword>
<proteinExistence type="predicted"/>
<name>A0A1V9G482_9BACT</name>
<evidence type="ECO:0000313" key="1">
    <source>
        <dbReference type="EMBL" id="OQP65397.1"/>
    </source>
</evidence>
<gene>
    <name evidence="1" type="ORF">A3860_17175</name>
</gene>
<comment type="caution">
    <text evidence="1">The sequence shown here is derived from an EMBL/GenBank/DDBJ whole genome shotgun (WGS) entry which is preliminary data.</text>
</comment>
<dbReference type="AlphaFoldDB" id="A0A1V9G482"/>